<keyword evidence="4" id="KW-1185">Reference proteome</keyword>
<feature type="chain" id="PRO_5040216031" evidence="2">
    <location>
        <begin position="20"/>
        <end position="328"/>
    </location>
</feature>
<gene>
    <name evidence="3" type="ORF">SEMRO_1676_G290460.1</name>
</gene>
<dbReference type="EMBL" id="CAICTM010001674">
    <property type="protein sequence ID" value="CAB9525437.1"/>
    <property type="molecule type" value="Genomic_DNA"/>
</dbReference>
<evidence type="ECO:0000313" key="4">
    <source>
        <dbReference type="Proteomes" id="UP001153069"/>
    </source>
</evidence>
<organism evidence="3 4">
    <name type="scientific">Seminavis robusta</name>
    <dbReference type="NCBI Taxonomy" id="568900"/>
    <lineage>
        <taxon>Eukaryota</taxon>
        <taxon>Sar</taxon>
        <taxon>Stramenopiles</taxon>
        <taxon>Ochrophyta</taxon>
        <taxon>Bacillariophyta</taxon>
        <taxon>Bacillariophyceae</taxon>
        <taxon>Bacillariophycidae</taxon>
        <taxon>Naviculales</taxon>
        <taxon>Naviculaceae</taxon>
        <taxon>Seminavis</taxon>
    </lineage>
</organism>
<accession>A0A9N8EQL3</accession>
<feature type="compositionally biased region" description="Low complexity" evidence="1">
    <location>
        <begin position="109"/>
        <end position="131"/>
    </location>
</feature>
<name>A0A9N8EQL3_9STRA</name>
<reference evidence="3" key="1">
    <citation type="submission" date="2020-06" db="EMBL/GenBank/DDBJ databases">
        <authorList>
            <consortium name="Plant Systems Biology data submission"/>
        </authorList>
    </citation>
    <scope>NUCLEOTIDE SEQUENCE</scope>
    <source>
        <strain evidence="3">D6</strain>
    </source>
</reference>
<protein>
    <submittedName>
        <fullName evidence="3">Uncharacterized protein</fullName>
    </submittedName>
</protein>
<evidence type="ECO:0000313" key="3">
    <source>
        <dbReference type="EMBL" id="CAB9525437.1"/>
    </source>
</evidence>
<sequence>MKFAFSFLLVTCLLANVLGQDNVTAPELDDVDEIVDEVNDILDEATVGPSEEVPDEGMIPEPAVVTDAPADATLAPTEVPVAAVVTPAPTEAVVTPAPTEAVVTEVAPEVTTAPSDPAETVVETESTASPTTAPPPAETDSNTCARATNNTDEKCAQLLVNITAECDCYNFCDGKVIGCLEFGDPTSFSCTGEHVEGCTEDQKATAAPTAAETTASGNAIPETDPPMSLETEGFTCSAGGIETNTEQCNQYKETISVKCECSYFCSGGSLVGCQDDGETGTFGCSGADPIFCYENPGTPAPDAVSAGVALQKNNNMWTVAVALLVVAV</sequence>
<evidence type="ECO:0000256" key="2">
    <source>
        <dbReference type="SAM" id="SignalP"/>
    </source>
</evidence>
<evidence type="ECO:0000256" key="1">
    <source>
        <dbReference type="SAM" id="MobiDB-lite"/>
    </source>
</evidence>
<keyword evidence="2" id="KW-0732">Signal</keyword>
<dbReference type="Proteomes" id="UP001153069">
    <property type="component" value="Unassembled WGS sequence"/>
</dbReference>
<dbReference type="AlphaFoldDB" id="A0A9N8EQL3"/>
<feature type="region of interest" description="Disordered" evidence="1">
    <location>
        <begin position="109"/>
        <end position="145"/>
    </location>
</feature>
<comment type="caution">
    <text evidence="3">The sequence shown here is derived from an EMBL/GenBank/DDBJ whole genome shotgun (WGS) entry which is preliminary data.</text>
</comment>
<feature type="signal peptide" evidence="2">
    <location>
        <begin position="1"/>
        <end position="19"/>
    </location>
</feature>
<proteinExistence type="predicted"/>